<evidence type="ECO:0000256" key="2">
    <source>
        <dbReference type="ARBA" id="ARBA00023002"/>
    </source>
</evidence>
<dbReference type="NCBIfam" id="NF009466">
    <property type="entry name" value="PRK12826.1-2"/>
    <property type="match status" value="1"/>
</dbReference>
<dbReference type="FunFam" id="3.40.50.720:FF:000084">
    <property type="entry name" value="Short-chain dehydrogenase reductase"/>
    <property type="match status" value="1"/>
</dbReference>
<dbReference type="PROSITE" id="PS00061">
    <property type="entry name" value="ADH_SHORT"/>
    <property type="match status" value="1"/>
</dbReference>
<comment type="similarity">
    <text evidence="1">Belongs to the short-chain dehydrogenases/reductases (SDR) family.</text>
</comment>
<dbReference type="EMBL" id="CP018171">
    <property type="protein sequence ID" value="APH74227.1"/>
    <property type="molecule type" value="Genomic_DNA"/>
</dbReference>
<keyword evidence="2" id="KW-0560">Oxidoreductase</keyword>
<gene>
    <name evidence="3" type="ORF">BSQ44_24800</name>
</gene>
<keyword evidence="4" id="KW-1185">Reference proteome</keyword>
<dbReference type="PRINTS" id="PR00081">
    <property type="entry name" value="GDHRDH"/>
</dbReference>
<evidence type="ECO:0000313" key="3">
    <source>
        <dbReference type="EMBL" id="APH74227.1"/>
    </source>
</evidence>
<organism evidence="3 4">
    <name type="scientific">Aquibium oceanicum</name>
    <dbReference type="NCBI Taxonomy" id="1670800"/>
    <lineage>
        <taxon>Bacteria</taxon>
        <taxon>Pseudomonadati</taxon>
        <taxon>Pseudomonadota</taxon>
        <taxon>Alphaproteobacteria</taxon>
        <taxon>Hyphomicrobiales</taxon>
        <taxon>Phyllobacteriaceae</taxon>
        <taxon>Aquibium</taxon>
    </lineage>
</organism>
<dbReference type="Proteomes" id="UP000182840">
    <property type="component" value="Chromosome"/>
</dbReference>
<dbReference type="KEGG" id="meso:BSQ44_24800"/>
<dbReference type="GO" id="GO:0016491">
    <property type="term" value="F:oxidoreductase activity"/>
    <property type="evidence" value="ECO:0007669"/>
    <property type="project" value="UniProtKB-KW"/>
</dbReference>
<dbReference type="InterPro" id="IPR036291">
    <property type="entry name" value="NAD(P)-bd_dom_sf"/>
</dbReference>
<dbReference type="STRING" id="1670800.BSQ44_24800"/>
<dbReference type="InterPro" id="IPR002347">
    <property type="entry name" value="SDR_fam"/>
</dbReference>
<dbReference type="Pfam" id="PF13561">
    <property type="entry name" value="adh_short_C2"/>
    <property type="match status" value="1"/>
</dbReference>
<dbReference type="PRINTS" id="PR00080">
    <property type="entry name" value="SDRFAMILY"/>
</dbReference>
<accession>A0A1L3SXR7</accession>
<dbReference type="Gene3D" id="3.40.50.720">
    <property type="entry name" value="NAD(P)-binding Rossmann-like Domain"/>
    <property type="match status" value="1"/>
</dbReference>
<dbReference type="AlphaFoldDB" id="A0A1L3SXR7"/>
<evidence type="ECO:0000256" key="1">
    <source>
        <dbReference type="ARBA" id="ARBA00006484"/>
    </source>
</evidence>
<sequence>MASEQKVAAITGAANGIGWALAQQFAAAGYAVCAIDLDLDAARARAKELSGDHEGFACDVSDADEVEKAFAAIDKRFGRLDVLVNNAGIVGSQEASIHQDMEYFDRITKVIVNGTFLCSRAAYHPMAARRNGAIVNVGSIAGLVGLPRRNAYGAAKAGVHSLTRALASEWAAQGIRVNAVAPGFIATSMVQGLVERGIVDEARLSRRIPMGRLGTPDEVAEAILFLASDSARYITGSVLSVDGGWAAFGDAGNASEA</sequence>
<dbReference type="OrthoDB" id="9805986at2"/>
<dbReference type="RefSeq" id="WP_072607682.1">
    <property type="nucleotide sequence ID" value="NZ_CP018171.1"/>
</dbReference>
<dbReference type="PANTHER" id="PTHR24321">
    <property type="entry name" value="DEHYDROGENASES, SHORT CHAIN"/>
    <property type="match status" value="1"/>
</dbReference>
<dbReference type="InterPro" id="IPR020904">
    <property type="entry name" value="Sc_DH/Rdtase_CS"/>
</dbReference>
<proteinExistence type="inferred from homology"/>
<name>A0A1L3SXR7_9HYPH</name>
<dbReference type="PANTHER" id="PTHR24321:SF8">
    <property type="entry name" value="ESTRADIOL 17-BETA-DEHYDROGENASE 8-RELATED"/>
    <property type="match status" value="1"/>
</dbReference>
<dbReference type="NCBIfam" id="NF005559">
    <property type="entry name" value="PRK07231.1"/>
    <property type="match status" value="1"/>
</dbReference>
<protein>
    <submittedName>
        <fullName evidence="3">Short-chain dehydrogenase</fullName>
    </submittedName>
</protein>
<evidence type="ECO:0000313" key="4">
    <source>
        <dbReference type="Proteomes" id="UP000182840"/>
    </source>
</evidence>
<reference evidence="4" key="1">
    <citation type="submission" date="2016-11" db="EMBL/GenBank/DDBJ databases">
        <title>Mesorhizobium oceanicum sp. nov., isolated from deep seawater in South China Sea.</title>
        <authorList>
            <person name="Fu G.-Y."/>
        </authorList>
    </citation>
    <scope>NUCLEOTIDE SEQUENCE [LARGE SCALE GENOMIC DNA]</scope>
    <source>
        <strain evidence="4">B7</strain>
    </source>
</reference>
<dbReference type="SUPFAM" id="SSF51735">
    <property type="entry name" value="NAD(P)-binding Rossmann-fold domains"/>
    <property type="match status" value="1"/>
</dbReference>